<organism evidence="1 2">
    <name type="scientific">Gonapodya prolifera (strain JEL478)</name>
    <name type="common">Monoblepharis prolifera</name>
    <dbReference type="NCBI Taxonomy" id="1344416"/>
    <lineage>
        <taxon>Eukaryota</taxon>
        <taxon>Fungi</taxon>
        <taxon>Fungi incertae sedis</taxon>
        <taxon>Chytridiomycota</taxon>
        <taxon>Chytridiomycota incertae sedis</taxon>
        <taxon>Monoblepharidomycetes</taxon>
        <taxon>Monoblepharidales</taxon>
        <taxon>Gonapodyaceae</taxon>
        <taxon>Gonapodya</taxon>
    </lineage>
</organism>
<dbReference type="EMBL" id="KQ965780">
    <property type="protein sequence ID" value="KXS13267.1"/>
    <property type="molecule type" value="Genomic_DNA"/>
</dbReference>
<dbReference type="InterPro" id="IPR036866">
    <property type="entry name" value="RibonucZ/Hydroxyglut_hydro"/>
</dbReference>
<dbReference type="OMA" id="IFRDVMA"/>
<dbReference type="Pfam" id="PF14234">
    <property type="entry name" value="DUF4336"/>
    <property type="match status" value="1"/>
</dbReference>
<dbReference type="SUPFAM" id="SSF56281">
    <property type="entry name" value="Metallo-hydrolase/oxidoreductase"/>
    <property type="match status" value="1"/>
</dbReference>
<dbReference type="PANTHER" id="PTHR33835">
    <property type="entry name" value="YALI0C07656P"/>
    <property type="match status" value="1"/>
</dbReference>
<evidence type="ECO:0000313" key="2">
    <source>
        <dbReference type="Proteomes" id="UP000070544"/>
    </source>
</evidence>
<reference evidence="1 2" key="1">
    <citation type="journal article" date="2015" name="Genome Biol. Evol.">
        <title>Phylogenomic analyses indicate that early fungi evolved digesting cell walls of algal ancestors of land plants.</title>
        <authorList>
            <person name="Chang Y."/>
            <person name="Wang S."/>
            <person name="Sekimoto S."/>
            <person name="Aerts A.L."/>
            <person name="Choi C."/>
            <person name="Clum A."/>
            <person name="LaButti K.M."/>
            <person name="Lindquist E.A."/>
            <person name="Yee Ngan C."/>
            <person name="Ohm R.A."/>
            <person name="Salamov A.A."/>
            <person name="Grigoriev I.V."/>
            <person name="Spatafora J.W."/>
            <person name="Berbee M.L."/>
        </authorList>
    </citation>
    <scope>NUCLEOTIDE SEQUENCE [LARGE SCALE GENOMIC DNA]</scope>
    <source>
        <strain evidence="1 2">JEL478</strain>
    </source>
</reference>
<gene>
    <name evidence="1" type="ORF">M427DRAFT_58811</name>
</gene>
<evidence type="ECO:0008006" key="3">
    <source>
        <dbReference type="Google" id="ProtNLM"/>
    </source>
</evidence>
<proteinExistence type="predicted"/>
<dbReference type="InterPro" id="IPR025638">
    <property type="entry name" value="DUF4336"/>
</dbReference>
<dbReference type="AlphaFoldDB" id="A0A139A944"/>
<keyword evidence="2" id="KW-1185">Reference proteome</keyword>
<dbReference type="OrthoDB" id="421671at2759"/>
<evidence type="ECO:0000313" key="1">
    <source>
        <dbReference type="EMBL" id="KXS13267.1"/>
    </source>
</evidence>
<dbReference type="PANTHER" id="PTHR33835:SF1">
    <property type="entry name" value="METALLO-BETA-LACTAMASE DOMAIN-CONTAINING PROTEIN"/>
    <property type="match status" value="1"/>
</dbReference>
<accession>A0A139A944</accession>
<protein>
    <recommendedName>
        <fullName evidence="3">DUF4336 domain-containing protein</fullName>
    </recommendedName>
</protein>
<sequence length="272" mass="30633">MTGTASPALSLNAKFNDIPPIIRAIHPSITTISRPFLRPPGGTPFGARCTAVRMASGDVLVFSPTLLDPKTKEAVDKLGSVKHIVLPDIEHYIYASDWKEAYPQASILGVQGLKKNMSDLLKSKDKPDLEWTGILGEDPADKKYGFEEEFAFRYCPGFVNRDVLFFHKPTKCLLTADMLFNLPAKEQFSQAPQALSFSQKLMENSLSVDSWRQKALLWYVLAKDRKDLALAAKTVVEEWKPEIIVPCHGDVIETQATEKWKNLYSWFLEMKL</sequence>
<dbReference type="Proteomes" id="UP000070544">
    <property type="component" value="Unassembled WGS sequence"/>
</dbReference>
<name>A0A139A944_GONPJ</name>